<accession>A0AAV2P5S9</accession>
<name>A0AAV2P5S9_9HYME</name>
<organism evidence="1 2">
    <name type="scientific">Lasius platythorax</name>
    <dbReference type="NCBI Taxonomy" id="488582"/>
    <lineage>
        <taxon>Eukaryota</taxon>
        <taxon>Metazoa</taxon>
        <taxon>Ecdysozoa</taxon>
        <taxon>Arthropoda</taxon>
        <taxon>Hexapoda</taxon>
        <taxon>Insecta</taxon>
        <taxon>Pterygota</taxon>
        <taxon>Neoptera</taxon>
        <taxon>Endopterygota</taxon>
        <taxon>Hymenoptera</taxon>
        <taxon>Apocrita</taxon>
        <taxon>Aculeata</taxon>
        <taxon>Formicoidea</taxon>
        <taxon>Formicidae</taxon>
        <taxon>Formicinae</taxon>
        <taxon>Lasius</taxon>
        <taxon>Lasius</taxon>
    </lineage>
</organism>
<sequence>MGERGWRWQGRQSSEGLYFKIHPRLSHPSYRQGDGFFHDSVLRLNETMARTRAKIADVIVRAFLPSTKMLVKHLALPRLLRFDLQVSST</sequence>
<keyword evidence="2" id="KW-1185">Reference proteome</keyword>
<evidence type="ECO:0000313" key="1">
    <source>
        <dbReference type="EMBL" id="CAL1686980.1"/>
    </source>
</evidence>
<reference evidence="1" key="1">
    <citation type="submission" date="2024-04" db="EMBL/GenBank/DDBJ databases">
        <authorList>
            <consortium name="Molecular Ecology Group"/>
        </authorList>
    </citation>
    <scope>NUCLEOTIDE SEQUENCE</scope>
</reference>
<proteinExistence type="predicted"/>
<evidence type="ECO:0000313" key="2">
    <source>
        <dbReference type="Proteomes" id="UP001497644"/>
    </source>
</evidence>
<dbReference type="Proteomes" id="UP001497644">
    <property type="component" value="Chromosome 7"/>
</dbReference>
<gene>
    <name evidence="1" type="ORF">LPLAT_LOCUS12265</name>
</gene>
<dbReference type="EMBL" id="OZ034830">
    <property type="protein sequence ID" value="CAL1686980.1"/>
    <property type="molecule type" value="Genomic_DNA"/>
</dbReference>
<dbReference type="AlphaFoldDB" id="A0AAV2P5S9"/>
<protein>
    <submittedName>
        <fullName evidence="1">Uncharacterized protein</fullName>
    </submittedName>
</protein>